<dbReference type="Gene3D" id="3.40.50.300">
    <property type="entry name" value="P-loop containing nucleotide triphosphate hydrolases"/>
    <property type="match status" value="1"/>
</dbReference>
<gene>
    <name evidence="4" type="ORF">Ade02nite_20090</name>
</gene>
<proteinExistence type="predicted"/>
<name>A0ABQ3Y054_9ACTN</name>
<evidence type="ECO:0000256" key="2">
    <source>
        <dbReference type="ARBA" id="ARBA00023125"/>
    </source>
</evidence>
<dbReference type="InterPro" id="IPR027417">
    <property type="entry name" value="P-loop_NTPase"/>
</dbReference>
<dbReference type="InterPro" id="IPR007693">
    <property type="entry name" value="DNA_helicase_DnaB-like_N"/>
</dbReference>
<keyword evidence="5" id="KW-1185">Reference proteome</keyword>
<dbReference type="SMART" id="SM00382">
    <property type="entry name" value="AAA"/>
    <property type="match status" value="1"/>
</dbReference>
<dbReference type="Gene3D" id="1.10.860.10">
    <property type="entry name" value="DNAb Helicase, Chain A"/>
    <property type="match status" value="1"/>
</dbReference>
<dbReference type="InterPro" id="IPR036185">
    <property type="entry name" value="DNA_heli_DnaB-like_N_sf"/>
</dbReference>
<dbReference type="SUPFAM" id="SSF52540">
    <property type="entry name" value="P-loop containing nucleoside triphosphate hydrolases"/>
    <property type="match status" value="1"/>
</dbReference>
<dbReference type="Pfam" id="PF13481">
    <property type="entry name" value="AAA_25"/>
    <property type="match status" value="1"/>
</dbReference>
<keyword evidence="1" id="KW-0235">DNA replication</keyword>
<dbReference type="Proteomes" id="UP000609879">
    <property type="component" value="Unassembled WGS sequence"/>
</dbReference>
<evidence type="ECO:0000256" key="1">
    <source>
        <dbReference type="ARBA" id="ARBA00022705"/>
    </source>
</evidence>
<evidence type="ECO:0000259" key="3">
    <source>
        <dbReference type="SMART" id="SM00382"/>
    </source>
</evidence>
<feature type="domain" description="AAA+ ATPase" evidence="3">
    <location>
        <begin position="188"/>
        <end position="406"/>
    </location>
</feature>
<dbReference type="InterPro" id="IPR016136">
    <property type="entry name" value="DNA_helicase_N/primase_C"/>
</dbReference>
<accession>A0ABQ3Y054</accession>
<comment type="caution">
    <text evidence="4">The sequence shown here is derived from an EMBL/GenBank/DDBJ whole genome shotgun (WGS) entry which is preliminary data.</text>
</comment>
<sequence>MTSATDGHVADTDGLDDPDVVLSWERTTIGKLLIAGNSEQLIGQLSPADFMTIPHQHIYAAMQNHAHAGQLDAMSVLADLLPIRQVTAVVDPASYLSACRTRASMEIGDFAWHAARVRAAAEWRGAKAIVDRAQQALKSRNMETVRRVFEEATAGIADSPNQGGVQLRAASSFKMRGTRWLMAGRIPAGMMTILAGREGIGKSTVSLDIAARLTKGTLEGRYLGRPQNVILCATEDSWEHTIVPRLRAVGADLDRVFHIAVQDENGGWRAITAPGDIRAIERAIKLYRPALLLIDPLMSIIDGRIDTNNQKQVQQGLEPLIAMCGRVSMAVLGLIHVNKSNSTDALNSVMASKAFTSLPRSVLFCIADPTEDGTFLFTHEKCNVGPAQQSVVYRLASVRFDLDPADVEEGDEPFIFTSRVAWGEPDDRKAGDILAEQAAGRGFGDLRKSLREYIDSRTGVVAASELVAEFEDVDVTRSNIDQTLKRMVKKGEIDKPSRGFYQSMKIAGRGI</sequence>
<keyword evidence="2" id="KW-0238">DNA-binding</keyword>
<dbReference type="Pfam" id="PF00772">
    <property type="entry name" value="DnaB"/>
    <property type="match status" value="1"/>
</dbReference>
<protein>
    <recommendedName>
        <fullName evidence="3">AAA+ ATPase domain-containing protein</fullName>
    </recommendedName>
</protein>
<dbReference type="SUPFAM" id="SSF48024">
    <property type="entry name" value="N-terminal domain of DnaB helicase"/>
    <property type="match status" value="1"/>
</dbReference>
<reference evidence="4 5" key="1">
    <citation type="submission" date="2021-01" db="EMBL/GenBank/DDBJ databases">
        <title>Whole genome shotgun sequence of Actinoplanes deccanensis NBRC 13994.</title>
        <authorList>
            <person name="Komaki H."/>
            <person name="Tamura T."/>
        </authorList>
    </citation>
    <scope>NUCLEOTIDE SEQUENCE [LARGE SCALE GENOMIC DNA]</scope>
    <source>
        <strain evidence="4 5">NBRC 13994</strain>
    </source>
</reference>
<dbReference type="InterPro" id="IPR003593">
    <property type="entry name" value="AAA+_ATPase"/>
</dbReference>
<evidence type="ECO:0000313" key="4">
    <source>
        <dbReference type="EMBL" id="GID73368.1"/>
    </source>
</evidence>
<evidence type="ECO:0000313" key="5">
    <source>
        <dbReference type="Proteomes" id="UP000609879"/>
    </source>
</evidence>
<dbReference type="EMBL" id="BOMI01000033">
    <property type="protein sequence ID" value="GID73368.1"/>
    <property type="molecule type" value="Genomic_DNA"/>
</dbReference>
<organism evidence="4 5">
    <name type="scientific">Paractinoplanes deccanensis</name>
    <dbReference type="NCBI Taxonomy" id="113561"/>
    <lineage>
        <taxon>Bacteria</taxon>
        <taxon>Bacillati</taxon>
        <taxon>Actinomycetota</taxon>
        <taxon>Actinomycetes</taxon>
        <taxon>Micromonosporales</taxon>
        <taxon>Micromonosporaceae</taxon>
        <taxon>Paractinoplanes</taxon>
    </lineage>
</organism>
<dbReference type="RefSeq" id="WP_203761290.1">
    <property type="nucleotide sequence ID" value="NZ_BAAABO010000029.1"/>
</dbReference>